<feature type="compositionally biased region" description="Low complexity" evidence="1">
    <location>
        <begin position="53"/>
        <end position="64"/>
    </location>
</feature>
<feature type="region of interest" description="Disordered" evidence="1">
    <location>
        <begin position="53"/>
        <end position="96"/>
    </location>
</feature>
<accession>A0A426YH05</accession>
<sequence length="207" mass="21881">MISEPSDSRRCLWARGGYLYVVYMQRLLAKARPPAGAIGQGLTTYKGAACGQGPLQRGGQLRPGPTRKGWRQPVAKPHGQPLEGGQQQLSARKGWEPPAAKPLGLLPAACKRLLGYRIVASPCVVISRHDIVGPAVSSTLPPSLSICPSPPPPSLHHYRCPYAGGSCPCSLVVALQRGDHPCGRRHAPASSRAGRGWQPLAGALQSV</sequence>
<comment type="caution">
    <text evidence="2">The sequence shown here is derived from an EMBL/GenBank/DDBJ whole genome shotgun (WGS) entry which is preliminary data.</text>
</comment>
<name>A0A426YH05_ENSVE</name>
<dbReference type="Proteomes" id="UP000287651">
    <property type="component" value="Unassembled WGS sequence"/>
</dbReference>
<evidence type="ECO:0000313" key="2">
    <source>
        <dbReference type="EMBL" id="RRT51032.1"/>
    </source>
</evidence>
<organism evidence="2 3">
    <name type="scientific">Ensete ventricosum</name>
    <name type="common">Abyssinian banana</name>
    <name type="synonym">Musa ensete</name>
    <dbReference type="NCBI Taxonomy" id="4639"/>
    <lineage>
        <taxon>Eukaryota</taxon>
        <taxon>Viridiplantae</taxon>
        <taxon>Streptophyta</taxon>
        <taxon>Embryophyta</taxon>
        <taxon>Tracheophyta</taxon>
        <taxon>Spermatophyta</taxon>
        <taxon>Magnoliopsida</taxon>
        <taxon>Liliopsida</taxon>
        <taxon>Zingiberales</taxon>
        <taxon>Musaceae</taxon>
        <taxon>Ensete</taxon>
    </lineage>
</organism>
<evidence type="ECO:0000313" key="3">
    <source>
        <dbReference type="Proteomes" id="UP000287651"/>
    </source>
</evidence>
<protein>
    <submittedName>
        <fullName evidence="2">Uncharacterized protein</fullName>
    </submittedName>
</protein>
<feature type="non-terminal residue" evidence="2">
    <location>
        <position position="207"/>
    </location>
</feature>
<reference evidence="2 3" key="1">
    <citation type="journal article" date="2014" name="Agronomy (Basel)">
        <title>A Draft Genome Sequence for Ensete ventricosum, the Drought-Tolerant Tree Against Hunger.</title>
        <authorList>
            <person name="Harrison J."/>
            <person name="Moore K.A."/>
            <person name="Paszkiewicz K."/>
            <person name="Jones T."/>
            <person name="Grant M."/>
            <person name="Ambacheew D."/>
            <person name="Muzemil S."/>
            <person name="Studholme D.J."/>
        </authorList>
    </citation>
    <scope>NUCLEOTIDE SEQUENCE [LARGE SCALE GENOMIC DNA]</scope>
</reference>
<dbReference type="EMBL" id="AMZH03012427">
    <property type="protein sequence ID" value="RRT51032.1"/>
    <property type="molecule type" value="Genomic_DNA"/>
</dbReference>
<evidence type="ECO:0000256" key="1">
    <source>
        <dbReference type="SAM" id="MobiDB-lite"/>
    </source>
</evidence>
<proteinExistence type="predicted"/>
<dbReference type="AlphaFoldDB" id="A0A426YH05"/>
<gene>
    <name evidence="2" type="ORF">B296_00050192</name>
</gene>